<dbReference type="GO" id="GO:0000976">
    <property type="term" value="F:transcription cis-regulatory region binding"/>
    <property type="evidence" value="ECO:0007669"/>
    <property type="project" value="TreeGrafter"/>
</dbReference>
<evidence type="ECO:0000313" key="7">
    <source>
        <dbReference type="Proteomes" id="UP000325957"/>
    </source>
</evidence>
<feature type="domain" description="HTH tetR-type" evidence="5">
    <location>
        <begin position="16"/>
        <end position="76"/>
    </location>
</feature>
<dbReference type="PANTHER" id="PTHR30055">
    <property type="entry name" value="HTH-TYPE TRANSCRIPTIONAL REGULATOR RUTR"/>
    <property type="match status" value="1"/>
</dbReference>
<evidence type="ECO:0000313" key="6">
    <source>
        <dbReference type="EMBL" id="KAA9393277.1"/>
    </source>
</evidence>
<proteinExistence type="predicted"/>
<dbReference type="Proteomes" id="UP000325957">
    <property type="component" value="Unassembled WGS sequence"/>
</dbReference>
<sequence length="213" mass="23835">MIGHTTAVSGPLSRAEETRQRFVEAAVALFREHGYSATSMSQVAAAAGSSRANLYLYFHSKSEIVLEWMLTLRPELERIYLQLDQLADHSPDSCRNWLTRVVALWRAHPAELDAMEQATSEDSDVHRSRLQMCRRTAAEFPALRRAPDGSEYASGTLKARQAHMLCLMLGTERCLSSLVLHEAVPEEEYFLDALASQWSALLQPQVETSGSKI</sequence>
<dbReference type="OrthoDB" id="9805134at2"/>
<evidence type="ECO:0000259" key="5">
    <source>
        <dbReference type="PROSITE" id="PS50977"/>
    </source>
</evidence>
<dbReference type="Pfam" id="PF00440">
    <property type="entry name" value="TetR_N"/>
    <property type="match status" value="1"/>
</dbReference>
<comment type="caution">
    <text evidence="6">The sequence shown here is derived from an EMBL/GenBank/DDBJ whole genome shotgun (WGS) entry which is preliminary data.</text>
</comment>
<dbReference type="InterPro" id="IPR009057">
    <property type="entry name" value="Homeodomain-like_sf"/>
</dbReference>
<name>A0A5J5KU65_9MICC</name>
<protein>
    <submittedName>
        <fullName evidence="6">TetR/AcrR family transcriptional regulator</fullName>
    </submittedName>
</protein>
<dbReference type="RefSeq" id="WP_158034714.1">
    <property type="nucleotide sequence ID" value="NZ_ML708626.1"/>
</dbReference>
<keyword evidence="1" id="KW-0805">Transcription regulation</keyword>
<dbReference type="GO" id="GO:0003700">
    <property type="term" value="F:DNA-binding transcription factor activity"/>
    <property type="evidence" value="ECO:0007669"/>
    <property type="project" value="TreeGrafter"/>
</dbReference>
<keyword evidence="7" id="KW-1185">Reference proteome</keyword>
<dbReference type="PANTHER" id="PTHR30055:SF234">
    <property type="entry name" value="HTH-TYPE TRANSCRIPTIONAL REGULATOR BETI"/>
    <property type="match status" value="1"/>
</dbReference>
<dbReference type="Gene3D" id="1.10.357.10">
    <property type="entry name" value="Tetracycline Repressor, domain 2"/>
    <property type="match status" value="1"/>
</dbReference>
<accession>A0A5J5KU65</accession>
<dbReference type="InterPro" id="IPR023772">
    <property type="entry name" value="DNA-bd_HTH_TetR-type_CS"/>
</dbReference>
<evidence type="ECO:0000256" key="4">
    <source>
        <dbReference type="PROSITE-ProRule" id="PRU00335"/>
    </source>
</evidence>
<organism evidence="6 7">
    <name type="scientific">Kocuria coralli</name>
    <dbReference type="NCBI Taxonomy" id="1461025"/>
    <lineage>
        <taxon>Bacteria</taxon>
        <taxon>Bacillati</taxon>
        <taxon>Actinomycetota</taxon>
        <taxon>Actinomycetes</taxon>
        <taxon>Micrococcales</taxon>
        <taxon>Micrococcaceae</taxon>
        <taxon>Kocuria</taxon>
    </lineage>
</organism>
<keyword evidence="2 4" id="KW-0238">DNA-binding</keyword>
<evidence type="ECO:0000256" key="2">
    <source>
        <dbReference type="ARBA" id="ARBA00023125"/>
    </source>
</evidence>
<reference evidence="6 7" key="1">
    <citation type="submission" date="2019-05" db="EMBL/GenBank/DDBJ databases">
        <title>Kocuria coralli sp. nov., a novel actinobacterium isolated from coral reef seawater.</title>
        <authorList>
            <person name="Li J."/>
        </authorList>
    </citation>
    <scope>NUCLEOTIDE SEQUENCE [LARGE SCALE GENOMIC DNA]</scope>
    <source>
        <strain evidence="6 7">SCSIO 13007</strain>
    </source>
</reference>
<dbReference type="AlphaFoldDB" id="A0A5J5KU65"/>
<dbReference type="EMBL" id="SZWF01000022">
    <property type="protein sequence ID" value="KAA9393277.1"/>
    <property type="molecule type" value="Genomic_DNA"/>
</dbReference>
<feature type="DNA-binding region" description="H-T-H motif" evidence="4">
    <location>
        <begin position="39"/>
        <end position="58"/>
    </location>
</feature>
<dbReference type="PROSITE" id="PS01081">
    <property type="entry name" value="HTH_TETR_1"/>
    <property type="match status" value="1"/>
</dbReference>
<gene>
    <name evidence="6" type="ORF">FCK90_12880</name>
</gene>
<dbReference type="InterPro" id="IPR050109">
    <property type="entry name" value="HTH-type_TetR-like_transc_reg"/>
</dbReference>
<evidence type="ECO:0000256" key="1">
    <source>
        <dbReference type="ARBA" id="ARBA00023015"/>
    </source>
</evidence>
<keyword evidence="3" id="KW-0804">Transcription</keyword>
<dbReference type="Gene3D" id="1.10.10.60">
    <property type="entry name" value="Homeodomain-like"/>
    <property type="match status" value="1"/>
</dbReference>
<evidence type="ECO:0000256" key="3">
    <source>
        <dbReference type="ARBA" id="ARBA00023163"/>
    </source>
</evidence>
<dbReference type="PROSITE" id="PS50977">
    <property type="entry name" value="HTH_TETR_2"/>
    <property type="match status" value="1"/>
</dbReference>
<dbReference type="SUPFAM" id="SSF46689">
    <property type="entry name" value="Homeodomain-like"/>
    <property type="match status" value="1"/>
</dbReference>
<dbReference type="InterPro" id="IPR001647">
    <property type="entry name" value="HTH_TetR"/>
</dbReference>
<dbReference type="PRINTS" id="PR00455">
    <property type="entry name" value="HTHTETR"/>
</dbReference>